<keyword evidence="4" id="KW-1185">Reference proteome</keyword>
<feature type="compositionally biased region" description="Polar residues" evidence="1">
    <location>
        <begin position="81"/>
        <end position="93"/>
    </location>
</feature>
<accession>A0A087TYZ0</accession>
<keyword evidence="2" id="KW-0732">Signal</keyword>
<evidence type="ECO:0000313" key="4">
    <source>
        <dbReference type="Proteomes" id="UP000054359"/>
    </source>
</evidence>
<evidence type="ECO:0000313" key="3">
    <source>
        <dbReference type="EMBL" id="KFM70329.1"/>
    </source>
</evidence>
<dbReference type="AlphaFoldDB" id="A0A087TYZ0"/>
<feature type="non-terminal residue" evidence="3">
    <location>
        <position position="289"/>
    </location>
</feature>
<sequence>MNISVVFLIVSSFVLAHGTGVRYESNLLDSKKTHGPVEFQATSPTDLEVSTGRSVQEDLQRTQHKFQATRMDNIASRDESQILQHSQAQSPIYQPQDHFATGSPAPQDQDFSRDQGFLHSQSRIPQGTSSQMGIQAKEQFDEFMPEQQFYTNGQQQSEQQQFYRDNLGVGIEQRMNSERAFQAIASQKGQQKSEKHVVGVQTRFVPAQPLQLSAFNNREHPIVLPQVNHAHSSSVVVSGLKNLPVLPAMVYNAGPAPSTHAITYGRDSWYHGGASMRHHLQTPYVRYVY</sequence>
<evidence type="ECO:0000256" key="2">
    <source>
        <dbReference type="SAM" id="SignalP"/>
    </source>
</evidence>
<dbReference type="EMBL" id="KK117384">
    <property type="protein sequence ID" value="KFM70329.1"/>
    <property type="molecule type" value="Genomic_DNA"/>
</dbReference>
<name>A0A087TYZ0_STEMI</name>
<evidence type="ECO:0000256" key="1">
    <source>
        <dbReference type="SAM" id="MobiDB-lite"/>
    </source>
</evidence>
<feature type="chain" id="PRO_5001830049" evidence="2">
    <location>
        <begin position="19"/>
        <end position="289"/>
    </location>
</feature>
<feature type="signal peptide" evidence="2">
    <location>
        <begin position="1"/>
        <end position="18"/>
    </location>
</feature>
<reference evidence="3 4" key="1">
    <citation type="submission" date="2013-11" db="EMBL/GenBank/DDBJ databases">
        <title>Genome sequencing of Stegodyphus mimosarum.</title>
        <authorList>
            <person name="Bechsgaard J."/>
        </authorList>
    </citation>
    <scope>NUCLEOTIDE SEQUENCE [LARGE SCALE GENOMIC DNA]</scope>
</reference>
<proteinExistence type="predicted"/>
<dbReference type="OrthoDB" id="6429975at2759"/>
<gene>
    <name evidence="3" type="ORF">X975_12059</name>
</gene>
<protein>
    <submittedName>
        <fullName evidence="3">Uncharacterized protein</fullName>
    </submittedName>
</protein>
<feature type="region of interest" description="Disordered" evidence="1">
    <location>
        <begin position="35"/>
        <end position="54"/>
    </location>
</feature>
<organism evidence="3 4">
    <name type="scientific">Stegodyphus mimosarum</name>
    <name type="common">African social velvet spider</name>
    <dbReference type="NCBI Taxonomy" id="407821"/>
    <lineage>
        <taxon>Eukaryota</taxon>
        <taxon>Metazoa</taxon>
        <taxon>Ecdysozoa</taxon>
        <taxon>Arthropoda</taxon>
        <taxon>Chelicerata</taxon>
        <taxon>Arachnida</taxon>
        <taxon>Araneae</taxon>
        <taxon>Araneomorphae</taxon>
        <taxon>Entelegynae</taxon>
        <taxon>Eresoidea</taxon>
        <taxon>Eresidae</taxon>
        <taxon>Stegodyphus</taxon>
    </lineage>
</organism>
<feature type="region of interest" description="Disordered" evidence="1">
    <location>
        <begin position="79"/>
        <end position="113"/>
    </location>
</feature>
<dbReference type="Proteomes" id="UP000054359">
    <property type="component" value="Unassembled WGS sequence"/>
</dbReference>